<evidence type="ECO:0000313" key="2">
    <source>
        <dbReference type="Proteomes" id="UP000694620"/>
    </source>
</evidence>
<proteinExistence type="predicted"/>
<organism evidence="1 2">
    <name type="scientific">Erpetoichthys calabaricus</name>
    <name type="common">Rope fish</name>
    <name type="synonym">Calamoichthys calabaricus</name>
    <dbReference type="NCBI Taxonomy" id="27687"/>
    <lineage>
        <taxon>Eukaryota</taxon>
        <taxon>Metazoa</taxon>
        <taxon>Chordata</taxon>
        <taxon>Craniata</taxon>
        <taxon>Vertebrata</taxon>
        <taxon>Euteleostomi</taxon>
        <taxon>Actinopterygii</taxon>
        <taxon>Polypteriformes</taxon>
        <taxon>Polypteridae</taxon>
        <taxon>Erpetoichthys</taxon>
    </lineage>
</organism>
<dbReference type="AlphaFoldDB" id="A0A8C4RFV3"/>
<dbReference type="Proteomes" id="UP000694620">
    <property type="component" value="Chromosome 3"/>
</dbReference>
<dbReference type="Ensembl" id="ENSECRT00000001041.1">
    <property type="protein sequence ID" value="ENSECRP00000001019.1"/>
    <property type="gene ID" value="ENSECRG00000000702.1"/>
</dbReference>
<dbReference type="GeneTree" id="ENSGT00910000148060"/>
<keyword evidence="2" id="KW-1185">Reference proteome</keyword>
<sequence length="71" mass="8020">MEANKLERFCDQRKGNGLRSTSVIKPGELLYRAEPFACIVSKKGRGAVCEGCFFRTPWERAQLSVLPFINV</sequence>
<name>A0A8C4RFV3_ERPCA</name>
<dbReference type="InterPro" id="IPR046341">
    <property type="entry name" value="SET_dom_sf"/>
</dbReference>
<reference evidence="1" key="2">
    <citation type="submission" date="2025-08" db="UniProtKB">
        <authorList>
            <consortium name="Ensembl"/>
        </authorList>
    </citation>
    <scope>IDENTIFICATION</scope>
</reference>
<reference evidence="1" key="1">
    <citation type="submission" date="2021-06" db="EMBL/GenBank/DDBJ databases">
        <authorList>
            <consortium name="Wellcome Sanger Institute Data Sharing"/>
        </authorList>
    </citation>
    <scope>NUCLEOTIDE SEQUENCE [LARGE SCALE GENOMIC DNA]</scope>
</reference>
<dbReference type="Gene3D" id="2.170.270.10">
    <property type="entry name" value="SET domain"/>
    <property type="match status" value="1"/>
</dbReference>
<reference evidence="1" key="3">
    <citation type="submission" date="2025-09" db="UniProtKB">
        <authorList>
            <consortium name="Ensembl"/>
        </authorList>
    </citation>
    <scope>IDENTIFICATION</scope>
</reference>
<protein>
    <submittedName>
        <fullName evidence="1">Uncharacterized protein</fullName>
    </submittedName>
</protein>
<evidence type="ECO:0000313" key="1">
    <source>
        <dbReference type="Ensembl" id="ENSECRP00000001019.1"/>
    </source>
</evidence>
<accession>A0A8C4RFV3</accession>